<dbReference type="SUPFAM" id="SSF53474">
    <property type="entry name" value="alpha/beta-Hydrolases"/>
    <property type="match status" value="1"/>
</dbReference>
<organism evidence="2 3">
    <name type="scientific">Microbaculum marinum</name>
    <dbReference type="NCBI Taxonomy" id="1764581"/>
    <lineage>
        <taxon>Bacteria</taxon>
        <taxon>Pseudomonadati</taxon>
        <taxon>Pseudomonadota</taxon>
        <taxon>Alphaproteobacteria</taxon>
        <taxon>Hyphomicrobiales</taxon>
        <taxon>Tepidamorphaceae</taxon>
        <taxon>Microbaculum</taxon>
    </lineage>
</organism>
<dbReference type="InterPro" id="IPR022742">
    <property type="entry name" value="Hydrolase_4"/>
</dbReference>
<comment type="caution">
    <text evidence="2">The sequence shown here is derived from an EMBL/GenBank/DDBJ whole genome shotgun (WGS) entry which is preliminary data.</text>
</comment>
<dbReference type="AlphaFoldDB" id="A0AAW9RXQ9"/>
<gene>
    <name evidence="2" type="ORF">V3328_16130</name>
</gene>
<name>A0AAW9RXQ9_9HYPH</name>
<dbReference type="EMBL" id="JAZHOF010000006">
    <property type="protein sequence ID" value="MEJ8573020.1"/>
    <property type="molecule type" value="Genomic_DNA"/>
</dbReference>
<proteinExistence type="predicted"/>
<keyword evidence="2" id="KW-0378">Hydrolase</keyword>
<sequence length="264" mass="28214">MGAQFALINGAACRYSVSGQGDDTLVLVHELAGSLNSWDEFVGLMPDDVRIVRYDLRGAGMSEKLKGTQDYDTLADDIAALVDHLGISGTVDVMGAAAGAGVAVRFATRHADRIGRLVLLAPALTVPEDRRAGGRETADRVEKEGMRAVADIVLPQAFPGNLWRDDRQKATALARWHGADPEGYAAMYRALNNHGVIGDVEKIACPTLVLAGEHDPFNRPDRLSAIADRIPDCRFEVIDAGHFAAVQSPQTLPAVVTGFLAYGP</sequence>
<dbReference type="PANTHER" id="PTHR43798:SF33">
    <property type="entry name" value="HYDROLASE, PUTATIVE (AFU_ORTHOLOGUE AFUA_2G14860)-RELATED"/>
    <property type="match status" value="1"/>
</dbReference>
<dbReference type="Pfam" id="PF12146">
    <property type="entry name" value="Hydrolase_4"/>
    <property type="match status" value="1"/>
</dbReference>
<dbReference type="InterPro" id="IPR000073">
    <property type="entry name" value="AB_hydrolase_1"/>
</dbReference>
<dbReference type="InterPro" id="IPR050266">
    <property type="entry name" value="AB_hydrolase_sf"/>
</dbReference>
<dbReference type="InterPro" id="IPR029058">
    <property type="entry name" value="AB_hydrolase_fold"/>
</dbReference>
<dbReference type="PRINTS" id="PR00111">
    <property type="entry name" value="ABHYDROLASE"/>
</dbReference>
<evidence type="ECO:0000259" key="1">
    <source>
        <dbReference type="Pfam" id="PF12146"/>
    </source>
</evidence>
<dbReference type="Proteomes" id="UP001378188">
    <property type="component" value="Unassembled WGS sequence"/>
</dbReference>
<dbReference type="GO" id="GO:0016020">
    <property type="term" value="C:membrane"/>
    <property type="evidence" value="ECO:0007669"/>
    <property type="project" value="TreeGrafter"/>
</dbReference>
<protein>
    <submittedName>
        <fullName evidence="2">Alpha/beta fold hydrolase</fullName>
    </submittedName>
</protein>
<dbReference type="GO" id="GO:0016787">
    <property type="term" value="F:hydrolase activity"/>
    <property type="evidence" value="ECO:0007669"/>
    <property type="project" value="UniProtKB-KW"/>
</dbReference>
<feature type="domain" description="Serine aminopeptidase S33" evidence="1">
    <location>
        <begin position="23"/>
        <end position="240"/>
    </location>
</feature>
<accession>A0AAW9RXQ9</accession>
<reference evidence="2 3" key="1">
    <citation type="submission" date="2024-02" db="EMBL/GenBank/DDBJ databases">
        <title>Genome analysis and characterization of Microbaculum marinisediminis sp. nov., isolated from marine sediment.</title>
        <authorList>
            <person name="Du Z.-J."/>
            <person name="Ye Y.-Q."/>
            <person name="Zhang Z.-R."/>
            <person name="Yuan S.-M."/>
            <person name="Zhang X.-Y."/>
        </authorList>
    </citation>
    <scope>NUCLEOTIDE SEQUENCE [LARGE SCALE GENOMIC DNA]</scope>
    <source>
        <strain evidence="2 3">SDUM1044001</strain>
    </source>
</reference>
<evidence type="ECO:0000313" key="2">
    <source>
        <dbReference type="EMBL" id="MEJ8573020.1"/>
    </source>
</evidence>
<keyword evidence="3" id="KW-1185">Reference proteome</keyword>
<dbReference type="PANTHER" id="PTHR43798">
    <property type="entry name" value="MONOACYLGLYCEROL LIPASE"/>
    <property type="match status" value="1"/>
</dbReference>
<evidence type="ECO:0000313" key="3">
    <source>
        <dbReference type="Proteomes" id="UP001378188"/>
    </source>
</evidence>
<dbReference type="Gene3D" id="3.40.50.1820">
    <property type="entry name" value="alpha/beta hydrolase"/>
    <property type="match status" value="1"/>
</dbReference>
<dbReference type="RefSeq" id="WP_340330712.1">
    <property type="nucleotide sequence ID" value="NZ_JAZHOF010000006.1"/>
</dbReference>